<evidence type="ECO:0000256" key="8">
    <source>
        <dbReference type="SAM" id="SignalP"/>
    </source>
</evidence>
<dbReference type="SUPFAM" id="SSF47090">
    <property type="entry name" value="PGBD-like"/>
    <property type="match status" value="2"/>
</dbReference>
<dbReference type="OrthoDB" id="3296611at2"/>
<dbReference type="PANTHER" id="PTHR42061:SF6">
    <property type="entry name" value="ENDO-CHITOSANASE"/>
    <property type="match status" value="1"/>
</dbReference>
<dbReference type="InterPro" id="IPR036366">
    <property type="entry name" value="PGBDSf"/>
</dbReference>
<evidence type="ECO:0000256" key="2">
    <source>
        <dbReference type="ARBA" id="ARBA00022525"/>
    </source>
</evidence>
<keyword evidence="7" id="KW-0624">Polysaccharide degradation</keyword>
<dbReference type="InterPro" id="IPR002477">
    <property type="entry name" value="Peptidoglycan-bd-like"/>
</dbReference>
<protein>
    <submittedName>
        <fullName evidence="10">Peptidoglycan-binding (PGRP) domain of peptidoglycan hydrolases-containing protein</fullName>
    </submittedName>
</protein>
<keyword evidence="6" id="KW-0326">Glycosidase</keyword>
<dbReference type="Pfam" id="PF07335">
    <property type="entry name" value="Glyco_hydro_75"/>
    <property type="match status" value="1"/>
</dbReference>
<evidence type="ECO:0000313" key="10">
    <source>
        <dbReference type="EMBL" id="SFP70807.1"/>
    </source>
</evidence>
<dbReference type="RefSeq" id="WP_092529841.1">
    <property type="nucleotide sequence ID" value="NZ_FOWW01000003.1"/>
</dbReference>
<evidence type="ECO:0000256" key="1">
    <source>
        <dbReference type="ARBA" id="ARBA00004613"/>
    </source>
</evidence>
<dbReference type="GO" id="GO:0005576">
    <property type="term" value="C:extracellular region"/>
    <property type="evidence" value="ECO:0007669"/>
    <property type="project" value="UniProtKB-SubCell"/>
</dbReference>
<keyword evidence="2" id="KW-0964">Secreted</keyword>
<accession>A0A1I5SJX7</accession>
<evidence type="ECO:0000256" key="3">
    <source>
        <dbReference type="ARBA" id="ARBA00022729"/>
    </source>
</evidence>
<keyword evidence="5" id="KW-0119">Carbohydrate metabolism</keyword>
<dbReference type="AlphaFoldDB" id="A0A1I5SJX7"/>
<evidence type="ECO:0000313" key="11">
    <source>
        <dbReference type="Proteomes" id="UP000198727"/>
    </source>
</evidence>
<dbReference type="EMBL" id="FOWW01000003">
    <property type="protein sequence ID" value="SFP70807.1"/>
    <property type="molecule type" value="Genomic_DNA"/>
</dbReference>
<keyword evidence="11" id="KW-1185">Reference proteome</keyword>
<keyword evidence="3 8" id="KW-0732">Signal</keyword>
<feature type="domain" description="Peptidoglycan binding-like" evidence="9">
    <location>
        <begin position="246"/>
        <end position="304"/>
    </location>
</feature>
<evidence type="ECO:0000256" key="5">
    <source>
        <dbReference type="ARBA" id="ARBA00023277"/>
    </source>
</evidence>
<name>A0A1I5SJX7_9PSEU</name>
<reference evidence="11" key="1">
    <citation type="submission" date="2016-10" db="EMBL/GenBank/DDBJ databases">
        <authorList>
            <person name="Varghese N."/>
            <person name="Submissions S."/>
        </authorList>
    </citation>
    <scope>NUCLEOTIDE SEQUENCE [LARGE SCALE GENOMIC DNA]</scope>
    <source>
        <strain evidence="11">CGMCC 4.5579</strain>
    </source>
</reference>
<gene>
    <name evidence="10" type="ORF">SAMN05421810_103157</name>
</gene>
<dbReference type="InterPro" id="IPR036365">
    <property type="entry name" value="PGBD-like_sf"/>
</dbReference>
<proteinExistence type="predicted"/>
<dbReference type="Pfam" id="PF01471">
    <property type="entry name" value="PG_binding_1"/>
    <property type="match status" value="2"/>
</dbReference>
<sequence length="378" mass="38737">MRATLVKLAVGLLLAGGATALSTAPASAAEPPTGSQLSTAVKDCTKQISSGRYAERSGGTRTVPVCATGNAVHWRSGMTIDCDGQRTPKCNPSTDPWWQSGTAWPQSDGKPLNAEKLPFVVVPISSSIWDHFRSNITGGTVAAVVYQGRVVYAVVGDRGPKDAIGEGSYALAKALGINPDPRSGGVSGKVVDYIVFPEVKANPIENHADAVRKGEQAAADLVAGRKGCLSVRLNFTSYGTLDAGATGNQVTAAQCLLRAAGHGTGEGDPTGTLDEATVAAVKQFQVKVGLPASGSVDSRTWTALLSRGGTPQVQDGSSGDAVVRVQRSLNAAVGAGLNVDGLFGPKTTAAVKQYQSSRGLAADGIVGPNTWKALQSGR</sequence>
<keyword evidence="4 10" id="KW-0378">Hydrolase</keyword>
<evidence type="ECO:0000256" key="4">
    <source>
        <dbReference type="ARBA" id="ARBA00022801"/>
    </source>
</evidence>
<evidence type="ECO:0000256" key="6">
    <source>
        <dbReference type="ARBA" id="ARBA00023295"/>
    </source>
</evidence>
<dbReference type="PANTHER" id="PTHR42061">
    <property type="entry name" value="ENDO-CHITOSANASE"/>
    <property type="match status" value="1"/>
</dbReference>
<dbReference type="GO" id="GO:0016977">
    <property type="term" value="F:chitosanase activity"/>
    <property type="evidence" value="ECO:0007669"/>
    <property type="project" value="InterPro"/>
</dbReference>
<comment type="subcellular location">
    <subcellularLocation>
        <location evidence="1">Secreted</location>
    </subcellularLocation>
</comment>
<dbReference type="InterPro" id="IPR009939">
    <property type="entry name" value="Chitosanase_fungal"/>
</dbReference>
<dbReference type="GO" id="GO:0000272">
    <property type="term" value="P:polysaccharide catabolic process"/>
    <property type="evidence" value="ECO:0007669"/>
    <property type="project" value="UniProtKB-KW"/>
</dbReference>
<organism evidence="10 11">
    <name type="scientific">Amycolatopsis arida</name>
    <dbReference type="NCBI Taxonomy" id="587909"/>
    <lineage>
        <taxon>Bacteria</taxon>
        <taxon>Bacillati</taxon>
        <taxon>Actinomycetota</taxon>
        <taxon>Actinomycetes</taxon>
        <taxon>Pseudonocardiales</taxon>
        <taxon>Pseudonocardiaceae</taxon>
        <taxon>Amycolatopsis</taxon>
    </lineage>
</organism>
<feature type="domain" description="Peptidoglycan binding-like" evidence="9">
    <location>
        <begin position="318"/>
        <end position="374"/>
    </location>
</feature>
<feature type="signal peptide" evidence="8">
    <location>
        <begin position="1"/>
        <end position="28"/>
    </location>
</feature>
<dbReference type="STRING" id="587909.SAMN05421810_103157"/>
<dbReference type="Proteomes" id="UP000198727">
    <property type="component" value="Unassembled WGS sequence"/>
</dbReference>
<evidence type="ECO:0000259" key="9">
    <source>
        <dbReference type="Pfam" id="PF01471"/>
    </source>
</evidence>
<evidence type="ECO:0000256" key="7">
    <source>
        <dbReference type="ARBA" id="ARBA00023326"/>
    </source>
</evidence>
<feature type="chain" id="PRO_5011573043" evidence="8">
    <location>
        <begin position="29"/>
        <end position="378"/>
    </location>
</feature>
<dbReference type="Gene3D" id="1.10.101.10">
    <property type="entry name" value="PGBD-like superfamily/PGBD"/>
    <property type="match status" value="2"/>
</dbReference>